<protein>
    <submittedName>
        <fullName evidence="7">Competence protein ComFA</fullName>
    </submittedName>
</protein>
<dbReference type="GO" id="GO:0016787">
    <property type="term" value="F:hydrolase activity"/>
    <property type="evidence" value="ECO:0007669"/>
    <property type="project" value="InterPro"/>
</dbReference>
<proteinExistence type="predicted"/>
<dbReference type="InterPro" id="IPR014001">
    <property type="entry name" value="Helicase_ATP-bd"/>
</dbReference>
<dbReference type="PROSITE" id="PS51194">
    <property type="entry name" value="HELICASE_CTER"/>
    <property type="match status" value="1"/>
</dbReference>
<dbReference type="SMART" id="SM00490">
    <property type="entry name" value="HELICc"/>
    <property type="match status" value="1"/>
</dbReference>
<keyword evidence="8" id="KW-1185">Reference proteome</keyword>
<dbReference type="InterPro" id="IPR027417">
    <property type="entry name" value="P-loop_NTPase"/>
</dbReference>
<evidence type="ECO:0000313" key="8">
    <source>
        <dbReference type="Proteomes" id="UP000295788"/>
    </source>
</evidence>
<feature type="coiled-coil region" evidence="4">
    <location>
        <begin position="578"/>
        <end position="605"/>
    </location>
</feature>
<name>A0A4R3KIG4_9BACI</name>
<keyword evidence="1" id="KW-0547">Nucleotide-binding</keyword>
<evidence type="ECO:0000259" key="5">
    <source>
        <dbReference type="PROSITE" id="PS51192"/>
    </source>
</evidence>
<dbReference type="GO" id="GO:0006310">
    <property type="term" value="P:DNA recombination"/>
    <property type="evidence" value="ECO:0007669"/>
    <property type="project" value="TreeGrafter"/>
</dbReference>
<dbReference type="GO" id="GO:0003677">
    <property type="term" value="F:DNA binding"/>
    <property type="evidence" value="ECO:0007669"/>
    <property type="project" value="UniProtKB-KW"/>
</dbReference>
<dbReference type="PANTHER" id="PTHR30580">
    <property type="entry name" value="PRIMOSOMAL PROTEIN N"/>
    <property type="match status" value="1"/>
</dbReference>
<organism evidence="7 8">
    <name type="scientific">Tepidibacillus fermentans</name>
    <dbReference type="NCBI Taxonomy" id="1281767"/>
    <lineage>
        <taxon>Bacteria</taxon>
        <taxon>Bacillati</taxon>
        <taxon>Bacillota</taxon>
        <taxon>Bacilli</taxon>
        <taxon>Bacillales</taxon>
        <taxon>Bacillaceae</taxon>
        <taxon>Tepidibacillus</taxon>
    </lineage>
</organism>
<dbReference type="PROSITE" id="PS51192">
    <property type="entry name" value="HELICASE_ATP_BIND_1"/>
    <property type="match status" value="1"/>
</dbReference>
<dbReference type="Pfam" id="PF04851">
    <property type="entry name" value="ResIII"/>
    <property type="match status" value="1"/>
</dbReference>
<keyword evidence="2" id="KW-0067">ATP-binding</keyword>
<evidence type="ECO:0000256" key="2">
    <source>
        <dbReference type="ARBA" id="ARBA00022840"/>
    </source>
</evidence>
<evidence type="ECO:0000256" key="1">
    <source>
        <dbReference type="ARBA" id="ARBA00022741"/>
    </source>
</evidence>
<dbReference type="InterPro" id="IPR006935">
    <property type="entry name" value="Helicase/UvrB_N"/>
</dbReference>
<dbReference type="InterPro" id="IPR001650">
    <property type="entry name" value="Helicase_C-like"/>
</dbReference>
<dbReference type="RefSeq" id="WP_132767758.1">
    <property type="nucleotide sequence ID" value="NZ_SMAB01000005.1"/>
</dbReference>
<dbReference type="OrthoDB" id="2077914at2"/>
<comment type="caution">
    <text evidence="7">The sequence shown here is derived from an EMBL/GenBank/DDBJ whole genome shotgun (WGS) entry which is preliminary data.</text>
</comment>
<gene>
    <name evidence="7" type="ORF">EDD72_10568</name>
</gene>
<evidence type="ECO:0000313" key="7">
    <source>
        <dbReference type="EMBL" id="TCS83328.1"/>
    </source>
</evidence>
<evidence type="ECO:0000256" key="4">
    <source>
        <dbReference type="SAM" id="Coils"/>
    </source>
</evidence>
<keyword evidence="4" id="KW-0175">Coiled coil</keyword>
<evidence type="ECO:0000259" key="6">
    <source>
        <dbReference type="PROSITE" id="PS51194"/>
    </source>
</evidence>
<dbReference type="SUPFAM" id="SSF52540">
    <property type="entry name" value="P-loop containing nucleoside triphosphate hydrolases"/>
    <property type="match status" value="1"/>
</dbReference>
<dbReference type="EMBL" id="SMAB01000005">
    <property type="protein sequence ID" value="TCS83328.1"/>
    <property type="molecule type" value="Genomic_DNA"/>
</dbReference>
<feature type="domain" description="Helicase ATP-binding" evidence="5">
    <location>
        <begin position="274"/>
        <end position="426"/>
    </location>
</feature>
<dbReference type="AlphaFoldDB" id="A0A4R3KIG4"/>
<dbReference type="Pfam" id="PF00271">
    <property type="entry name" value="Helicase_C"/>
    <property type="match status" value="1"/>
</dbReference>
<evidence type="ECO:0000256" key="3">
    <source>
        <dbReference type="ARBA" id="ARBA00023125"/>
    </source>
</evidence>
<accession>A0A4R3KIG4</accession>
<dbReference type="Gene3D" id="3.40.50.300">
    <property type="entry name" value="P-loop containing nucleotide triphosphate hydrolases"/>
    <property type="match status" value="2"/>
</dbReference>
<keyword evidence="3" id="KW-0238">DNA-binding</keyword>
<dbReference type="GO" id="GO:0043138">
    <property type="term" value="F:3'-5' DNA helicase activity"/>
    <property type="evidence" value="ECO:0007669"/>
    <property type="project" value="TreeGrafter"/>
</dbReference>
<dbReference type="PANTHER" id="PTHR30580:SF1">
    <property type="entry name" value="COMF OPERON PROTEIN 1"/>
    <property type="match status" value="1"/>
</dbReference>
<dbReference type="GO" id="GO:0006270">
    <property type="term" value="P:DNA replication initiation"/>
    <property type="evidence" value="ECO:0007669"/>
    <property type="project" value="TreeGrafter"/>
</dbReference>
<dbReference type="GO" id="GO:0005524">
    <property type="term" value="F:ATP binding"/>
    <property type="evidence" value="ECO:0007669"/>
    <property type="project" value="UniProtKB-KW"/>
</dbReference>
<feature type="domain" description="Helicase C-terminal" evidence="6">
    <location>
        <begin position="458"/>
        <end position="607"/>
    </location>
</feature>
<dbReference type="SMART" id="SM00487">
    <property type="entry name" value="DEXDc"/>
    <property type="match status" value="1"/>
</dbReference>
<reference evidence="7 8" key="1">
    <citation type="submission" date="2019-03" db="EMBL/GenBank/DDBJ databases">
        <title>Genomic Encyclopedia of Type Strains, Phase IV (KMG-IV): sequencing the most valuable type-strain genomes for metagenomic binning, comparative biology and taxonomic classification.</title>
        <authorList>
            <person name="Goeker M."/>
        </authorList>
    </citation>
    <scope>NUCLEOTIDE SEQUENCE [LARGE SCALE GENOMIC DNA]</scope>
    <source>
        <strain evidence="7 8">DSM 23802</strain>
    </source>
</reference>
<dbReference type="Proteomes" id="UP000295788">
    <property type="component" value="Unassembled WGS sequence"/>
</dbReference>
<dbReference type="GO" id="GO:0006302">
    <property type="term" value="P:double-strand break repair"/>
    <property type="evidence" value="ECO:0007669"/>
    <property type="project" value="TreeGrafter"/>
</dbReference>
<sequence length="607" mass="70129">MRKCIVYLVEENGTSEFRFSFDLEMDQFYFANQQVKEIIVISPPLSIGTAQALIRCLNDGMKKRGFIIFGRRERKEEVERERIWRCQEKLGIAKVYDVFPSKGNLLEGITETRNNKRDWMCDLATSYAKWKEEIAPFVFGKQLLLDELKGIPNLVLDESFYQMLQYGILTGEVKVMSSVASPLDSARPICHRCGSSEKVHVQPCASCGDACATCEECIAMGRSKTCIPLLQFTYFGAKMIKKDHRQRDIPPTINTHCYQLTPHQARVAEYAVHFLHNQEFKELLIWAVTGAGKTEMIFPTIHKGISNGYRILLASPRKDVIRELTPRFRKAFPEIPIVSLYGGSPERWNSGQFYLATTHQTLRFVDFFDLVIIDEMDAFPYHGDSVLHRVVRRALKKDGKLIYLTATPSKDWIDRIQHREIDVTVLPIRYHGNPLPVPELKYINDLRKRLKQEKPFQIMEEFIAEVKKRKGQAFIFVSEVRLVKIWQNQLRKWFPDAKVEGVHATDYLRDDKVEQFRKGDIQFLVTTTIMERGVTVPNVHVLVLGADTQVFDEATLVQIAGRVGRSKDYPDGLVWFIAETKTKDLVKAKDQIERMNQLAKNWINNKK</sequence>